<evidence type="ECO:0000313" key="1">
    <source>
        <dbReference type="EMBL" id="GJT18950.1"/>
    </source>
</evidence>
<comment type="caution">
    <text evidence="1">The sequence shown here is derived from an EMBL/GenBank/DDBJ whole genome shotgun (WGS) entry which is preliminary data.</text>
</comment>
<accession>A0ABQ5BVS9</accession>
<dbReference type="Proteomes" id="UP001151760">
    <property type="component" value="Unassembled WGS sequence"/>
</dbReference>
<sequence>MSTSPTYNAIMEAGGKDHAPMLVSGSCVRCKSQIRRYIATRPNHDLINHCIDEGTYEFIMVTHPATKATETLATQDERMGLKTYSSVSKEKKKFINAEAEAEAVHIIFTGIDNNIYSTVDACPNAKET</sequence>
<evidence type="ECO:0000313" key="2">
    <source>
        <dbReference type="Proteomes" id="UP001151760"/>
    </source>
</evidence>
<dbReference type="EMBL" id="BQNB010013679">
    <property type="protein sequence ID" value="GJT18950.1"/>
    <property type="molecule type" value="Genomic_DNA"/>
</dbReference>
<organism evidence="1 2">
    <name type="scientific">Tanacetum coccineum</name>
    <dbReference type="NCBI Taxonomy" id="301880"/>
    <lineage>
        <taxon>Eukaryota</taxon>
        <taxon>Viridiplantae</taxon>
        <taxon>Streptophyta</taxon>
        <taxon>Embryophyta</taxon>
        <taxon>Tracheophyta</taxon>
        <taxon>Spermatophyta</taxon>
        <taxon>Magnoliopsida</taxon>
        <taxon>eudicotyledons</taxon>
        <taxon>Gunneridae</taxon>
        <taxon>Pentapetalae</taxon>
        <taxon>asterids</taxon>
        <taxon>campanulids</taxon>
        <taxon>Asterales</taxon>
        <taxon>Asteraceae</taxon>
        <taxon>Asteroideae</taxon>
        <taxon>Anthemideae</taxon>
        <taxon>Anthemidinae</taxon>
        <taxon>Tanacetum</taxon>
    </lineage>
</organism>
<keyword evidence="2" id="KW-1185">Reference proteome</keyword>
<name>A0ABQ5BVS9_9ASTR</name>
<gene>
    <name evidence="1" type="ORF">Tco_0877656</name>
</gene>
<proteinExistence type="predicted"/>
<reference evidence="1" key="2">
    <citation type="submission" date="2022-01" db="EMBL/GenBank/DDBJ databases">
        <authorList>
            <person name="Yamashiro T."/>
            <person name="Shiraishi A."/>
            <person name="Satake H."/>
            <person name="Nakayama K."/>
        </authorList>
    </citation>
    <scope>NUCLEOTIDE SEQUENCE</scope>
</reference>
<reference evidence="1" key="1">
    <citation type="journal article" date="2022" name="Int. J. Mol. Sci.">
        <title>Draft Genome of Tanacetum Coccineum: Genomic Comparison of Closely Related Tanacetum-Family Plants.</title>
        <authorList>
            <person name="Yamashiro T."/>
            <person name="Shiraishi A."/>
            <person name="Nakayama K."/>
            <person name="Satake H."/>
        </authorList>
    </citation>
    <scope>NUCLEOTIDE SEQUENCE</scope>
</reference>
<protein>
    <submittedName>
        <fullName evidence="1">Uncharacterized protein</fullName>
    </submittedName>
</protein>